<sequence>MTTVLNFGGHAVGHVQHPVNQSNTTPQALVKHKRQIEDSMISKGLDTQLTVSLDFVKPADASQNDKRRGLQLATAAAADSGRLLWNVPTIISPLPLIKMIDMLGFEDSKPGPSARAEQKGVGAHTKILSAYLTGVNWEIDQSLVVLDLVPNRQCEFARAIMDRLLAGNQRPKIKFFLVLRPDQKDVLHQLEQQVYSHWDNSSTAPPKQRERSRQEQPQLQVFCWAGGAPQMPEAVLKKFPQGTPQHQEVLKMEAELRALWPAAAAPTSDSRSNAPRVSAMPDLAGAKFVDLSRAVSLPKIDVAGFNVPRLAYCAGKGGRPSILISTSFEVYLGNLTNEELKLEPLDLFGFNTGQWEMKIIKDLGQAEAATLPWRLATDTTYVAVDKKPILLCSYICQLAREQGLADIQISDHVVNPKMRPFVSIYGCYASCVMIKSSSFVTVGDRAEKEGSEEPLPMPFRYEILADPSNKTNCFRPNSLGASFNHETHKPNTVGACYIGQLNKVFQQHQNDKIALVWEARYLNFVFCLQTGVVGRKPFAGWVADGVINAKDQTFETKGLPFVQHALSPTDLDESGVIADVVFQRVCRYAALAHCKVDT</sequence>
<dbReference type="EMBL" id="CAXAMN010020768">
    <property type="protein sequence ID" value="CAK9056550.1"/>
    <property type="molecule type" value="Genomic_DNA"/>
</dbReference>
<protein>
    <submittedName>
        <fullName evidence="1">Uncharacterized protein</fullName>
    </submittedName>
</protein>
<gene>
    <name evidence="1" type="ORF">CCMP2556_LOCUS28004</name>
</gene>
<name>A0ABP0MYI4_9DINO</name>
<comment type="caution">
    <text evidence="1">The sequence shown here is derived from an EMBL/GenBank/DDBJ whole genome shotgun (WGS) entry which is preliminary data.</text>
</comment>
<dbReference type="Proteomes" id="UP001642484">
    <property type="component" value="Unassembled WGS sequence"/>
</dbReference>
<organism evidence="1 2">
    <name type="scientific">Durusdinium trenchii</name>
    <dbReference type="NCBI Taxonomy" id="1381693"/>
    <lineage>
        <taxon>Eukaryota</taxon>
        <taxon>Sar</taxon>
        <taxon>Alveolata</taxon>
        <taxon>Dinophyceae</taxon>
        <taxon>Suessiales</taxon>
        <taxon>Symbiodiniaceae</taxon>
        <taxon>Durusdinium</taxon>
    </lineage>
</organism>
<accession>A0ABP0MYI4</accession>
<keyword evidence="2" id="KW-1185">Reference proteome</keyword>
<evidence type="ECO:0000313" key="1">
    <source>
        <dbReference type="EMBL" id="CAK9056550.1"/>
    </source>
</evidence>
<reference evidence="1 2" key="1">
    <citation type="submission" date="2024-02" db="EMBL/GenBank/DDBJ databases">
        <authorList>
            <person name="Chen Y."/>
            <person name="Shah S."/>
            <person name="Dougan E. K."/>
            <person name="Thang M."/>
            <person name="Chan C."/>
        </authorList>
    </citation>
    <scope>NUCLEOTIDE SEQUENCE [LARGE SCALE GENOMIC DNA]</scope>
</reference>
<proteinExistence type="predicted"/>
<evidence type="ECO:0000313" key="2">
    <source>
        <dbReference type="Proteomes" id="UP001642484"/>
    </source>
</evidence>